<evidence type="ECO:0000256" key="3">
    <source>
        <dbReference type="ARBA" id="ARBA00022475"/>
    </source>
</evidence>
<name>B0T0K9_CAUSK</name>
<keyword evidence="4 7" id="KW-0812">Transmembrane</keyword>
<feature type="transmembrane region" description="Helical" evidence="7">
    <location>
        <begin position="191"/>
        <end position="211"/>
    </location>
</feature>
<comment type="subcellular location">
    <subcellularLocation>
        <location evidence="1">Cell membrane</location>
        <topology evidence="1">Multi-pass membrane protein</topology>
    </subcellularLocation>
</comment>
<dbReference type="HOGENOM" id="CLU_020854_1_0_5"/>
<dbReference type="GO" id="GO:0022857">
    <property type="term" value="F:transmembrane transporter activity"/>
    <property type="evidence" value="ECO:0007669"/>
    <property type="project" value="InterPro"/>
</dbReference>
<evidence type="ECO:0000256" key="5">
    <source>
        <dbReference type="ARBA" id="ARBA00022989"/>
    </source>
</evidence>
<evidence type="ECO:0000313" key="8">
    <source>
        <dbReference type="EMBL" id="ABZ72088.1"/>
    </source>
</evidence>
<feature type="transmembrane region" description="Helical" evidence="7">
    <location>
        <begin position="12"/>
        <end position="33"/>
    </location>
</feature>
<feature type="transmembrane region" description="Helical" evidence="7">
    <location>
        <begin position="335"/>
        <end position="355"/>
    </location>
</feature>
<feature type="transmembrane region" description="Helical" evidence="7">
    <location>
        <begin position="406"/>
        <end position="429"/>
    </location>
</feature>
<evidence type="ECO:0000256" key="1">
    <source>
        <dbReference type="ARBA" id="ARBA00004651"/>
    </source>
</evidence>
<dbReference type="Gene3D" id="1.20.1740.10">
    <property type="entry name" value="Amino acid/polyamine transporter I"/>
    <property type="match status" value="1"/>
</dbReference>
<sequence length="481" mass="50993">MTKPSTPAARPRFARVMGLLDVTLFTVCAILVIDTLAASAAIGASALTWWVITFGLFFIPYGLITAELGAAYPGEGGIQTWIRRAFGDRWAARTTWYYWVNVALWMPSGYILLAGLVAQITGVEMSLWSKILIGVGATWLTVLIGITSLAAAKWVPNVGAFIKAAIMLLIGGAGIYVLVTRGAANDLSWRALIPEWGAGLGFLPVIVYNFMGFELVSGAGEEMRNPGRDVPIAVITAGLLISAFYLLATFGILVALPVKDIGLIKGLLDTLRSLLAGAPGLNLIIIVLGVGAVFTILANLVTWSMGANRAAQAAAADGELPKVFGLQHKTNQTPVGAYVLTGLVSTVVIIAYGLLARSAEDLFWSLFAFSSVIFLLPYLALFPAFLTLRRTDPATPRPYRVPGGALGAWILACVCTLFILQAIVFFLWVPGVAIDWSKTGPILGGIFVTLVIGELVIGAMKANRRAGPPPAALPVKPGRPS</sequence>
<organism evidence="8">
    <name type="scientific">Caulobacter sp. (strain K31)</name>
    <dbReference type="NCBI Taxonomy" id="366602"/>
    <lineage>
        <taxon>Bacteria</taxon>
        <taxon>Pseudomonadati</taxon>
        <taxon>Pseudomonadota</taxon>
        <taxon>Alphaproteobacteria</taxon>
        <taxon>Caulobacterales</taxon>
        <taxon>Caulobacteraceae</taxon>
        <taxon>Caulobacter</taxon>
    </lineage>
</organism>
<dbReference type="InterPro" id="IPR002293">
    <property type="entry name" value="AA/rel_permease1"/>
</dbReference>
<protein>
    <submittedName>
        <fullName evidence="8">Amino acid permease-associated region</fullName>
    </submittedName>
</protein>
<keyword evidence="6 7" id="KW-0472">Membrane</keyword>
<dbReference type="STRING" id="366602.Caul_2961"/>
<dbReference type="AlphaFoldDB" id="B0T0K9"/>
<evidence type="ECO:0000256" key="6">
    <source>
        <dbReference type="ARBA" id="ARBA00023136"/>
    </source>
</evidence>
<keyword evidence="2" id="KW-0813">Transport</keyword>
<dbReference type="KEGG" id="cak:Caul_2961"/>
<evidence type="ECO:0000256" key="7">
    <source>
        <dbReference type="SAM" id="Phobius"/>
    </source>
</evidence>
<feature type="transmembrane region" description="Helical" evidence="7">
    <location>
        <begin position="40"/>
        <end position="64"/>
    </location>
</feature>
<feature type="transmembrane region" description="Helical" evidence="7">
    <location>
        <begin position="231"/>
        <end position="258"/>
    </location>
</feature>
<dbReference type="Pfam" id="PF13520">
    <property type="entry name" value="AA_permease_2"/>
    <property type="match status" value="1"/>
</dbReference>
<feature type="transmembrane region" description="Helical" evidence="7">
    <location>
        <begin position="96"/>
        <end position="119"/>
    </location>
</feature>
<feature type="transmembrane region" description="Helical" evidence="7">
    <location>
        <begin position="362"/>
        <end position="386"/>
    </location>
</feature>
<accession>B0T0K9</accession>
<feature type="transmembrane region" description="Helical" evidence="7">
    <location>
        <begin position="131"/>
        <end position="152"/>
    </location>
</feature>
<keyword evidence="5 7" id="KW-1133">Transmembrane helix</keyword>
<evidence type="ECO:0000256" key="2">
    <source>
        <dbReference type="ARBA" id="ARBA00022448"/>
    </source>
</evidence>
<reference evidence="8" key="1">
    <citation type="submission" date="2008-01" db="EMBL/GenBank/DDBJ databases">
        <title>Complete sequence of chromosome of Caulobacter sp. K31.</title>
        <authorList>
            <consortium name="US DOE Joint Genome Institute"/>
            <person name="Copeland A."/>
            <person name="Lucas S."/>
            <person name="Lapidus A."/>
            <person name="Barry K."/>
            <person name="Glavina del Rio T."/>
            <person name="Dalin E."/>
            <person name="Tice H."/>
            <person name="Pitluck S."/>
            <person name="Bruce D."/>
            <person name="Goodwin L."/>
            <person name="Thompson L.S."/>
            <person name="Brettin T."/>
            <person name="Detter J.C."/>
            <person name="Han C."/>
            <person name="Schmutz J."/>
            <person name="Larimer F."/>
            <person name="Land M."/>
            <person name="Hauser L."/>
            <person name="Kyrpides N."/>
            <person name="Kim E."/>
            <person name="Stephens C."/>
            <person name="Richardson P."/>
        </authorList>
    </citation>
    <scope>NUCLEOTIDE SEQUENCE [LARGE SCALE GENOMIC DNA]</scope>
    <source>
        <strain evidence="8">K31</strain>
    </source>
</reference>
<dbReference type="eggNOG" id="COG0531">
    <property type="taxonomic scope" value="Bacteria"/>
</dbReference>
<feature type="transmembrane region" description="Helical" evidence="7">
    <location>
        <begin position="158"/>
        <end position="179"/>
    </location>
</feature>
<dbReference type="EMBL" id="CP000927">
    <property type="protein sequence ID" value="ABZ72088.1"/>
    <property type="molecule type" value="Genomic_DNA"/>
</dbReference>
<evidence type="ECO:0000256" key="4">
    <source>
        <dbReference type="ARBA" id="ARBA00022692"/>
    </source>
</evidence>
<feature type="transmembrane region" description="Helical" evidence="7">
    <location>
        <begin position="441"/>
        <end position="460"/>
    </location>
</feature>
<dbReference type="PIRSF" id="PIRSF006060">
    <property type="entry name" value="AA_transporter"/>
    <property type="match status" value="1"/>
</dbReference>
<dbReference type="OrthoDB" id="9762947at2"/>
<dbReference type="PANTHER" id="PTHR42770">
    <property type="entry name" value="AMINO ACID TRANSPORTER-RELATED"/>
    <property type="match status" value="1"/>
</dbReference>
<dbReference type="InterPro" id="IPR050367">
    <property type="entry name" value="APC_superfamily"/>
</dbReference>
<dbReference type="GO" id="GO:0005886">
    <property type="term" value="C:plasma membrane"/>
    <property type="evidence" value="ECO:0007669"/>
    <property type="project" value="UniProtKB-SubCell"/>
</dbReference>
<gene>
    <name evidence="8" type="ordered locus">Caul_2961</name>
</gene>
<dbReference type="PANTHER" id="PTHR42770:SF15">
    <property type="entry name" value="GLUTAMATE_GAMMA-AMINOBUTYRATE ANTIPORTER-RELATED"/>
    <property type="match status" value="1"/>
</dbReference>
<keyword evidence="3" id="KW-1003">Cell membrane</keyword>
<feature type="transmembrane region" description="Helical" evidence="7">
    <location>
        <begin position="279"/>
        <end position="301"/>
    </location>
</feature>
<proteinExistence type="predicted"/>